<feature type="transmembrane region" description="Helical" evidence="5">
    <location>
        <begin position="12"/>
        <end position="37"/>
    </location>
</feature>
<comment type="subcellular location">
    <subcellularLocation>
        <location evidence="1">Membrane</location>
        <topology evidence="1">Multi-pass membrane protein</topology>
    </subcellularLocation>
</comment>
<dbReference type="Pfam" id="PF04103">
    <property type="entry name" value="CD20"/>
    <property type="match status" value="1"/>
</dbReference>
<keyword evidence="2 5" id="KW-0812">Transmembrane</keyword>
<evidence type="ECO:0000313" key="7">
    <source>
        <dbReference type="Proteomes" id="UP001591681"/>
    </source>
</evidence>
<feature type="transmembrane region" description="Helical" evidence="5">
    <location>
        <begin position="74"/>
        <end position="99"/>
    </location>
</feature>
<feature type="transmembrane region" description="Helical" evidence="5">
    <location>
        <begin position="128"/>
        <end position="150"/>
    </location>
</feature>
<evidence type="ECO:0000256" key="4">
    <source>
        <dbReference type="ARBA" id="ARBA00023136"/>
    </source>
</evidence>
<gene>
    <name evidence="6" type="ORF">ACEWY4_027242</name>
</gene>
<keyword evidence="4 5" id="KW-0472">Membrane</keyword>
<dbReference type="Proteomes" id="UP001591681">
    <property type="component" value="Unassembled WGS sequence"/>
</dbReference>
<dbReference type="InterPro" id="IPR007237">
    <property type="entry name" value="CD20-like"/>
</dbReference>
<evidence type="ECO:0000256" key="2">
    <source>
        <dbReference type="ARBA" id="ARBA00022692"/>
    </source>
</evidence>
<evidence type="ECO:0000256" key="3">
    <source>
        <dbReference type="ARBA" id="ARBA00022989"/>
    </source>
</evidence>
<accession>A0ABD1IRW7</accession>
<protein>
    <submittedName>
        <fullName evidence="6">Uncharacterized protein</fullName>
    </submittedName>
</protein>
<name>A0ABD1IRW7_9TELE</name>
<dbReference type="AlphaFoldDB" id="A0ABD1IRW7"/>
<evidence type="ECO:0000256" key="5">
    <source>
        <dbReference type="SAM" id="Phobius"/>
    </source>
</evidence>
<dbReference type="EMBL" id="JBHFQA010000024">
    <property type="protein sequence ID" value="KAL2077738.1"/>
    <property type="molecule type" value="Genomic_DNA"/>
</dbReference>
<organism evidence="6 7">
    <name type="scientific">Coilia grayii</name>
    <name type="common">Gray's grenadier anchovy</name>
    <dbReference type="NCBI Taxonomy" id="363190"/>
    <lineage>
        <taxon>Eukaryota</taxon>
        <taxon>Metazoa</taxon>
        <taxon>Chordata</taxon>
        <taxon>Craniata</taxon>
        <taxon>Vertebrata</taxon>
        <taxon>Euteleostomi</taxon>
        <taxon>Actinopterygii</taxon>
        <taxon>Neopterygii</taxon>
        <taxon>Teleostei</taxon>
        <taxon>Clupei</taxon>
        <taxon>Clupeiformes</taxon>
        <taxon>Clupeoidei</taxon>
        <taxon>Engraulidae</taxon>
        <taxon>Coilinae</taxon>
        <taxon>Coilia</taxon>
    </lineage>
</organism>
<feature type="transmembrane region" description="Helical" evidence="5">
    <location>
        <begin position="49"/>
        <end position="67"/>
    </location>
</feature>
<evidence type="ECO:0000256" key="1">
    <source>
        <dbReference type="ARBA" id="ARBA00004141"/>
    </source>
</evidence>
<keyword evidence="3 5" id="KW-1133">Transmembrane helix</keyword>
<proteinExistence type="predicted"/>
<reference evidence="6 7" key="1">
    <citation type="submission" date="2024-09" db="EMBL/GenBank/DDBJ databases">
        <title>A chromosome-level genome assembly of Gray's grenadier anchovy, Coilia grayii.</title>
        <authorList>
            <person name="Fu Z."/>
        </authorList>
    </citation>
    <scope>NUCLEOTIDE SEQUENCE [LARGE SCALE GENOMIC DNA]</scope>
    <source>
        <strain evidence="6">G4</strain>
        <tissue evidence="6">Muscle</tissue>
    </source>
</reference>
<evidence type="ECO:0000313" key="6">
    <source>
        <dbReference type="EMBL" id="KAL2077738.1"/>
    </source>
</evidence>
<sequence length="223" mass="24406">MDRYRYFVFNQRSVVVLGILQVACAGLCMVCGLMDVFFRKTTTLSSTRAPIWSALIMSVPGALALFASQRKNPILVSAMMVSSLFSCAAVVVVFTYAGLTLSYGEEEDEIFHHHIAEVKFVLGRMVRAANATMVLSAAGSLLFSTLIALVGCRSLPVCACYDGRTGLESLVPQNDPATDTELVCTWQAGGDDRLFNSPVTFVDRCVEQEQEEPSRLPPYVRLT</sequence>
<dbReference type="GO" id="GO:0016020">
    <property type="term" value="C:membrane"/>
    <property type="evidence" value="ECO:0007669"/>
    <property type="project" value="UniProtKB-SubCell"/>
</dbReference>
<comment type="caution">
    <text evidence="6">The sequence shown here is derived from an EMBL/GenBank/DDBJ whole genome shotgun (WGS) entry which is preliminary data.</text>
</comment>
<keyword evidence="7" id="KW-1185">Reference proteome</keyword>